<protein>
    <submittedName>
        <fullName evidence="2">Ribonuclease H-like domain-containing protein</fullName>
    </submittedName>
</protein>
<accession>A0ABQ4Z670</accession>
<evidence type="ECO:0000256" key="1">
    <source>
        <dbReference type="SAM" id="MobiDB-lite"/>
    </source>
</evidence>
<name>A0ABQ4Z670_9ASTR</name>
<comment type="caution">
    <text evidence="2">The sequence shown here is derived from an EMBL/GenBank/DDBJ whole genome shotgun (WGS) entry which is preliminary data.</text>
</comment>
<feature type="compositionally biased region" description="Polar residues" evidence="1">
    <location>
        <begin position="54"/>
        <end position="63"/>
    </location>
</feature>
<evidence type="ECO:0000313" key="3">
    <source>
        <dbReference type="Proteomes" id="UP001151760"/>
    </source>
</evidence>
<dbReference type="EMBL" id="BQNB010010988">
    <property type="protein sequence ID" value="GJS84610.1"/>
    <property type="molecule type" value="Genomic_DNA"/>
</dbReference>
<dbReference type="InterPro" id="IPR036397">
    <property type="entry name" value="RNaseH_sf"/>
</dbReference>
<keyword evidence="3" id="KW-1185">Reference proteome</keyword>
<feature type="region of interest" description="Disordered" evidence="1">
    <location>
        <begin position="39"/>
        <end position="75"/>
    </location>
</feature>
<dbReference type="SUPFAM" id="SSF53098">
    <property type="entry name" value="Ribonuclease H-like"/>
    <property type="match status" value="1"/>
</dbReference>
<dbReference type="Proteomes" id="UP001151760">
    <property type="component" value="Unassembled WGS sequence"/>
</dbReference>
<reference evidence="2" key="2">
    <citation type="submission" date="2022-01" db="EMBL/GenBank/DDBJ databases">
        <authorList>
            <person name="Yamashiro T."/>
            <person name="Shiraishi A."/>
            <person name="Satake H."/>
            <person name="Nakayama K."/>
        </authorList>
    </citation>
    <scope>NUCLEOTIDE SEQUENCE</scope>
</reference>
<gene>
    <name evidence="2" type="ORF">Tco_0751151</name>
</gene>
<reference evidence="2" key="1">
    <citation type="journal article" date="2022" name="Int. J. Mol. Sci.">
        <title>Draft Genome of Tanacetum Coccineum: Genomic Comparison of Closely Related Tanacetum-Family Plants.</title>
        <authorList>
            <person name="Yamashiro T."/>
            <person name="Shiraishi A."/>
            <person name="Nakayama K."/>
            <person name="Satake H."/>
        </authorList>
    </citation>
    <scope>NUCLEOTIDE SEQUENCE</scope>
</reference>
<evidence type="ECO:0000313" key="2">
    <source>
        <dbReference type="EMBL" id="GJS84610.1"/>
    </source>
</evidence>
<sequence length="125" mass="14204">MDDCCREKGIKREYIARTPQQNVVAERKNRTLIEATRNNKSLINGSNLKEIESADQQVNTASPGPSPASEDSHIEDQEIELGNIHQSYEVPTTPHTRIYKDHPIKHVIGDVPSHTVQTRRRKLLL</sequence>
<organism evidence="2 3">
    <name type="scientific">Tanacetum coccineum</name>
    <dbReference type="NCBI Taxonomy" id="301880"/>
    <lineage>
        <taxon>Eukaryota</taxon>
        <taxon>Viridiplantae</taxon>
        <taxon>Streptophyta</taxon>
        <taxon>Embryophyta</taxon>
        <taxon>Tracheophyta</taxon>
        <taxon>Spermatophyta</taxon>
        <taxon>Magnoliopsida</taxon>
        <taxon>eudicotyledons</taxon>
        <taxon>Gunneridae</taxon>
        <taxon>Pentapetalae</taxon>
        <taxon>asterids</taxon>
        <taxon>campanulids</taxon>
        <taxon>Asterales</taxon>
        <taxon>Asteraceae</taxon>
        <taxon>Asteroideae</taxon>
        <taxon>Anthemideae</taxon>
        <taxon>Anthemidinae</taxon>
        <taxon>Tanacetum</taxon>
    </lineage>
</organism>
<proteinExistence type="predicted"/>
<dbReference type="InterPro" id="IPR012337">
    <property type="entry name" value="RNaseH-like_sf"/>
</dbReference>
<dbReference type="Gene3D" id="3.30.420.10">
    <property type="entry name" value="Ribonuclease H-like superfamily/Ribonuclease H"/>
    <property type="match status" value="1"/>
</dbReference>